<dbReference type="Gene3D" id="6.10.250.2860">
    <property type="match status" value="1"/>
</dbReference>
<feature type="coiled-coil region" evidence="9">
    <location>
        <begin position="191"/>
        <end position="225"/>
    </location>
</feature>
<dbReference type="PROSITE" id="PS51705">
    <property type="entry name" value="G_HFLX"/>
    <property type="match status" value="1"/>
</dbReference>
<comment type="cofactor">
    <cofactor evidence="8">
        <name>Mg(2+)</name>
        <dbReference type="ChEBI" id="CHEBI:18420"/>
    </cofactor>
</comment>
<keyword evidence="1 6" id="KW-0963">Cytoplasm</keyword>
<dbReference type="GO" id="GO:0005525">
    <property type="term" value="F:GTP binding"/>
    <property type="evidence" value="ECO:0007669"/>
    <property type="project" value="UniProtKB-UniRule"/>
</dbReference>
<dbReference type="HAMAP" id="MF_00900">
    <property type="entry name" value="GTPase_HflX"/>
    <property type="match status" value="1"/>
</dbReference>
<evidence type="ECO:0000256" key="3">
    <source>
        <dbReference type="ARBA" id="ARBA00022741"/>
    </source>
</evidence>
<dbReference type="Proteomes" id="UP000433101">
    <property type="component" value="Unassembled WGS sequence"/>
</dbReference>
<comment type="subunit">
    <text evidence="6">Monomer. Associates with the 50S ribosomal subunit.</text>
</comment>
<reference evidence="12 13" key="1">
    <citation type="submission" date="2019-12" db="EMBL/GenBank/DDBJ databases">
        <authorList>
            <person name="Li M."/>
        </authorList>
    </citation>
    <scope>NUCLEOTIDE SEQUENCE [LARGE SCALE GENOMIC DNA]</scope>
    <source>
        <strain evidence="12 13">GBMRC 2046</strain>
    </source>
</reference>
<evidence type="ECO:0000259" key="11">
    <source>
        <dbReference type="PROSITE" id="PS51705"/>
    </source>
</evidence>
<feature type="binding site" evidence="7">
    <location>
        <begin position="263"/>
        <end position="267"/>
    </location>
    <ligand>
        <name>GTP</name>
        <dbReference type="ChEBI" id="CHEBI:37565"/>
    </ligand>
</feature>
<evidence type="ECO:0000313" key="13">
    <source>
        <dbReference type="Proteomes" id="UP000433101"/>
    </source>
</evidence>
<gene>
    <name evidence="6 12" type="primary">hflX</name>
    <name evidence="12" type="ORF">GR183_18720</name>
</gene>
<feature type="binding site" evidence="7">
    <location>
        <begin position="238"/>
        <end position="245"/>
    </location>
    <ligand>
        <name>GTP</name>
        <dbReference type="ChEBI" id="CHEBI:37565"/>
    </ligand>
</feature>
<dbReference type="FunFam" id="3.40.50.11060:FF:000001">
    <property type="entry name" value="GTPase HflX"/>
    <property type="match status" value="1"/>
</dbReference>
<keyword evidence="3 6" id="KW-0547">Nucleotide-binding</keyword>
<dbReference type="GO" id="GO:0005737">
    <property type="term" value="C:cytoplasm"/>
    <property type="evidence" value="ECO:0007669"/>
    <property type="project" value="UniProtKB-SubCell"/>
</dbReference>
<dbReference type="AlphaFoldDB" id="A0A7X3LXN9"/>
<dbReference type="PRINTS" id="PR00326">
    <property type="entry name" value="GTP1OBG"/>
</dbReference>
<dbReference type="EMBL" id="WUMV01000009">
    <property type="protein sequence ID" value="MXN66951.1"/>
    <property type="molecule type" value="Genomic_DNA"/>
</dbReference>
<dbReference type="NCBIfam" id="TIGR03156">
    <property type="entry name" value="GTP_HflX"/>
    <property type="match status" value="1"/>
</dbReference>
<keyword evidence="2 8" id="KW-0479">Metal-binding</keyword>
<dbReference type="PANTHER" id="PTHR10229:SF0">
    <property type="entry name" value="GTP-BINDING PROTEIN 6-RELATED"/>
    <property type="match status" value="1"/>
</dbReference>
<keyword evidence="4 8" id="KW-0460">Magnesium</keyword>
<dbReference type="Pfam" id="PF16360">
    <property type="entry name" value="GTP-bdg_M"/>
    <property type="match status" value="1"/>
</dbReference>
<dbReference type="PANTHER" id="PTHR10229">
    <property type="entry name" value="GTP-BINDING PROTEIN HFLX"/>
    <property type="match status" value="1"/>
</dbReference>
<feature type="binding site" evidence="7">
    <location>
        <begin position="285"/>
        <end position="288"/>
    </location>
    <ligand>
        <name>GTP</name>
        <dbReference type="ChEBI" id="CHEBI:37565"/>
    </ligand>
</feature>
<comment type="subcellular location">
    <subcellularLocation>
        <location evidence="6">Cytoplasm</location>
    </subcellularLocation>
    <text evidence="6">May associate with membranes.</text>
</comment>
<evidence type="ECO:0000256" key="6">
    <source>
        <dbReference type="HAMAP-Rule" id="MF_00900"/>
    </source>
</evidence>
<dbReference type="SUPFAM" id="SSF52540">
    <property type="entry name" value="P-loop containing nucleoside triphosphate hydrolases"/>
    <property type="match status" value="1"/>
</dbReference>
<feature type="binding site" evidence="8">
    <location>
        <position position="245"/>
    </location>
    <ligand>
        <name>Mg(2+)</name>
        <dbReference type="ChEBI" id="CHEBI:18420"/>
    </ligand>
</feature>
<comment type="caution">
    <text evidence="12">The sequence shown here is derived from an EMBL/GenBank/DDBJ whole genome shotgun (WGS) entry which is preliminary data.</text>
</comment>
<comment type="similarity">
    <text evidence="6">Belongs to the TRAFAC class OBG-HflX-like GTPase superfamily. HflX GTPase family.</text>
</comment>
<dbReference type="InterPro" id="IPR016496">
    <property type="entry name" value="GTPase_HflX"/>
</dbReference>
<dbReference type="Pfam" id="PF19275">
    <property type="entry name" value="HflX_C"/>
    <property type="match status" value="1"/>
</dbReference>
<dbReference type="CDD" id="cd01878">
    <property type="entry name" value="HflX"/>
    <property type="match status" value="1"/>
</dbReference>
<dbReference type="InterPro" id="IPR027417">
    <property type="entry name" value="P-loop_NTPase"/>
</dbReference>
<dbReference type="Gene3D" id="3.40.50.11060">
    <property type="entry name" value="GTPase HflX, N-terminal domain"/>
    <property type="match status" value="1"/>
</dbReference>
<feature type="region of interest" description="Disordered" evidence="10">
    <location>
        <begin position="1"/>
        <end position="24"/>
    </location>
</feature>
<feature type="domain" description="Hflx-type G" evidence="11">
    <location>
        <begin position="232"/>
        <end position="403"/>
    </location>
</feature>
<dbReference type="InterPro" id="IPR006073">
    <property type="entry name" value="GTP-bd"/>
</dbReference>
<evidence type="ECO:0000256" key="9">
    <source>
        <dbReference type="SAM" id="Coils"/>
    </source>
</evidence>
<evidence type="ECO:0000256" key="10">
    <source>
        <dbReference type="SAM" id="MobiDB-lite"/>
    </source>
</evidence>
<protein>
    <recommendedName>
        <fullName evidence="6">GTPase HflX</fullName>
    </recommendedName>
    <alternativeName>
        <fullName evidence="6">GTP-binding protein HflX</fullName>
    </alternativeName>
</protein>
<organism evidence="12 13">
    <name type="scientific">Stappia sediminis</name>
    <dbReference type="NCBI Taxonomy" id="2692190"/>
    <lineage>
        <taxon>Bacteria</taxon>
        <taxon>Pseudomonadati</taxon>
        <taxon>Pseudomonadota</taxon>
        <taxon>Alphaproteobacteria</taxon>
        <taxon>Hyphomicrobiales</taxon>
        <taxon>Stappiaceae</taxon>
        <taxon>Stappia</taxon>
    </lineage>
</organism>
<keyword evidence="9" id="KW-0175">Coiled coil</keyword>
<dbReference type="GO" id="GO:0043022">
    <property type="term" value="F:ribosome binding"/>
    <property type="evidence" value="ECO:0007669"/>
    <property type="project" value="TreeGrafter"/>
</dbReference>
<dbReference type="InterPro" id="IPR030394">
    <property type="entry name" value="G_HFLX_dom"/>
</dbReference>
<dbReference type="InterPro" id="IPR045498">
    <property type="entry name" value="HflX_C"/>
</dbReference>
<comment type="function">
    <text evidence="6">GTPase that associates with the 50S ribosomal subunit and may have a role during protein synthesis or ribosome biogenesis.</text>
</comment>
<dbReference type="GO" id="GO:0046872">
    <property type="term" value="F:metal ion binding"/>
    <property type="evidence" value="ECO:0007669"/>
    <property type="project" value="UniProtKB-KW"/>
</dbReference>
<sequence length="461" mass="51465">MKPKSRKAAEAEKGGASQEPFAEREESFGARALVVVPVFGPKIRRSSDTARPERSDEARLEEAVGLARAIDLEIVSAGLVTLNSLRPATLFGTGKVEELGLTVKTEDVELVVVDHPLTPIQQRNLEKALNAKVLDRTGLILEIFGARARTAEGRLQVELAHLKWQKSRLVRSWTHLERQRGGLGFIGGPGETQIEADRRLIQERISQLEKKLEQVRRTRDLHRKQRKKVPQPVVALVGYTNAGKSTLFNRLTESEVFAKDLLFATLDPTLRRIPLPHGGEVILSDTVGFISDLPTHLVAAFRATLEEVLEADLILHVRDISHEDTDAQAVDVADTLRLLGIEEGSDERIIEVWNKIDLLDPTRREAILQANRADAGAIAVSAVTGEGIDTLLRRIEARVTQERSVYEIDLPLEEGETLAWLYRSTEVLDRRDGDASSHLTLRVAPKQRDRFMQRCRTYIGS</sequence>
<dbReference type="GO" id="GO:0003924">
    <property type="term" value="F:GTPase activity"/>
    <property type="evidence" value="ECO:0007669"/>
    <property type="project" value="UniProtKB-UniRule"/>
</dbReference>
<dbReference type="RefSeq" id="WP_160777200.1">
    <property type="nucleotide sequence ID" value="NZ_WUMV01000009.1"/>
</dbReference>
<accession>A0A7X3LXN9</accession>
<evidence type="ECO:0000256" key="1">
    <source>
        <dbReference type="ARBA" id="ARBA00022490"/>
    </source>
</evidence>
<dbReference type="Pfam" id="PF01926">
    <property type="entry name" value="MMR_HSR1"/>
    <property type="match status" value="1"/>
</dbReference>
<feature type="binding site" evidence="8">
    <location>
        <position position="265"/>
    </location>
    <ligand>
        <name>Mg(2+)</name>
        <dbReference type="ChEBI" id="CHEBI:18420"/>
    </ligand>
</feature>
<evidence type="ECO:0000256" key="4">
    <source>
        <dbReference type="ARBA" id="ARBA00022842"/>
    </source>
</evidence>
<dbReference type="Gene3D" id="3.40.50.300">
    <property type="entry name" value="P-loop containing nucleotide triphosphate hydrolases"/>
    <property type="match status" value="1"/>
</dbReference>
<dbReference type="InterPro" id="IPR042108">
    <property type="entry name" value="GTPase_HflX_N_sf"/>
</dbReference>
<evidence type="ECO:0000256" key="8">
    <source>
        <dbReference type="PIRSR" id="PIRSR006809-2"/>
    </source>
</evidence>
<evidence type="ECO:0000313" key="12">
    <source>
        <dbReference type="EMBL" id="MXN66951.1"/>
    </source>
</evidence>
<dbReference type="PIRSF" id="PIRSF006809">
    <property type="entry name" value="GTP-binding_hflX_prd"/>
    <property type="match status" value="1"/>
</dbReference>
<feature type="binding site" evidence="7">
    <location>
        <begin position="354"/>
        <end position="357"/>
    </location>
    <ligand>
        <name>GTP</name>
        <dbReference type="ChEBI" id="CHEBI:37565"/>
    </ligand>
</feature>
<dbReference type="Pfam" id="PF13167">
    <property type="entry name" value="GTP-bdg_N"/>
    <property type="match status" value="1"/>
</dbReference>
<name>A0A7X3LXN9_9HYPH</name>
<keyword evidence="13" id="KW-1185">Reference proteome</keyword>
<dbReference type="InterPro" id="IPR025121">
    <property type="entry name" value="GTPase_HflX_N"/>
</dbReference>
<keyword evidence="5 6" id="KW-0342">GTP-binding</keyword>
<evidence type="ECO:0000256" key="5">
    <source>
        <dbReference type="ARBA" id="ARBA00023134"/>
    </source>
</evidence>
<dbReference type="InterPro" id="IPR032305">
    <property type="entry name" value="GTP-bd_M"/>
</dbReference>
<evidence type="ECO:0000256" key="7">
    <source>
        <dbReference type="PIRSR" id="PIRSR006809-1"/>
    </source>
</evidence>
<evidence type="ECO:0000256" key="2">
    <source>
        <dbReference type="ARBA" id="ARBA00022723"/>
    </source>
</evidence>
<proteinExistence type="inferred from homology"/>